<dbReference type="SUPFAM" id="SSF52540">
    <property type="entry name" value="P-loop containing nucleoside triphosphate hydrolases"/>
    <property type="match status" value="1"/>
</dbReference>
<evidence type="ECO:0000313" key="1">
    <source>
        <dbReference type="EMBL" id="QDO89116.1"/>
    </source>
</evidence>
<protein>
    <submittedName>
        <fullName evidence="1">Uridine kinase</fullName>
    </submittedName>
</protein>
<reference evidence="1 2" key="1">
    <citation type="submission" date="2019-07" db="EMBL/GenBank/DDBJ databases">
        <title>complete genome sequencing of Ornithinimicrobium sp. H23M54.</title>
        <authorList>
            <person name="Bae J.-W."/>
            <person name="Lee S.-Y."/>
        </authorList>
    </citation>
    <scope>NUCLEOTIDE SEQUENCE [LARGE SCALE GENOMIC DNA]</scope>
    <source>
        <strain evidence="1 2">H23M54</strain>
    </source>
</reference>
<dbReference type="Proteomes" id="UP000315395">
    <property type="component" value="Chromosome"/>
</dbReference>
<keyword evidence="1" id="KW-0808">Transferase</keyword>
<dbReference type="Gene3D" id="3.40.50.300">
    <property type="entry name" value="P-loop containing nucleotide triphosphate hydrolases"/>
    <property type="match status" value="1"/>
</dbReference>
<gene>
    <name evidence="1" type="ORF">FNH13_12920</name>
</gene>
<keyword evidence="2" id="KW-1185">Reference proteome</keyword>
<keyword evidence="1" id="KW-0418">Kinase</keyword>
<dbReference type="CDD" id="cd02019">
    <property type="entry name" value="NK"/>
    <property type="match status" value="1"/>
</dbReference>
<accession>A0A516GC59</accession>
<dbReference type="GO" id="GO:0016301">
    <property type="term" value="F:kinase activity"/>
    <property type="evidence" value="ECO:0007669"/>
    <property type="project" value="UniProtKB-KW"/>
</dbReference>
<dbReference type="AlphaFoldDB" id="A0A516GC59"/>
<name>A0A516GC59_9MICO</name>
<dbReference type="RefSeq" id="WP_143783793.1">
    <property type="nucleotide sequence ID" value="NZ_CP041616.1"/>
</dbReference>
<proteinExistence type="predicted"/>
<organism evidence="1 2">
    <name type="scientific">Ornithinimicrobium ciconiae</name>
    <dbReference type="NCBI Taxonomy" id="2594265"/>
    <lineage>
        <taxon>Bacteria</taxon>
        <taxon>Bacillati</taxon>
        <taxon>Actinomycetota</taxon>
        <taxon>Actinomycetes</taxon>
        <taxon>Micrococcales</taxon>
        <taxon>Ornithinimicrobiaceae</taxon>
        <taxon>Ornithinimicrobium</taxon>
    </lineage>
</organism>
<dbReference type="KEGG" id="orz:FNH13_12920"/>
<evidence type="ECO:0000313" key="2">
    <source>
        <dbReference type="Proteomes" id="UP000315395"/>
    </source>
</evidence>
<dbReference type="EMBL" id="CP041616">
    <property type="protein sequence ID" value="QDO89116.1"/>
    <property type="molecule type" value="Genomic_DNA"/>
</dbReference>
<dbReference type="InterPro" id="IPR027417">
    <property type="entry name" value="P-loop_NTPase"/>
</dbReference>
<sequence>MTGPGFLPVRQLVLVDLLSMMLAVAPGQRAVVAIDGVDGAGKTRLARELVALAPHVAGREVHSVSIDGFHHPRAVRQARGSGPESFYQDSYDYEAFRTGVLRPFRAGKDYVPAVHDVGTDQALTPAPVTASDDALLLVDGIFLRRPELATEWDATLMVWVPLAVSVPRGNARFPGRAGAEDPAHETNARYVGGQQLYLQQARLRPPTWILDNTDLQRPALIEPDPEEPQWLELP</sequence>
<dbReference type="OrthoDB" id="572586at2"/>